<evidence type="ECO:0000313" key="3">
    <source>
        <dbReference type="Proteomes" id="UP001219518"/>
    </source>
</evidence>
<organism evidence="2 3">
    <name type="scientific">Frankliniella fusca</name>
    <dbReference type="NCBI Taxonomy" id="407009"/>
    <lineage>
        <taxon>Eukaryota</taxon>
        <taxon>Metazoa</taxon>
        <taxon>Ecdysozoa</taxon>
        <taxon>Arthropoda</taxon>
        <taxon>Hexapoda</taxon>
        <taxon>Insecta</taxon>
        <taxon>Pterygota</taxon>
        <taxon>Neoptera</taxon>
        <taxon>Paraneoptera</taxon>
        <taxon>Thysanoptera</taxon>
        <taxon>Terebrantia</taxon>
        <taxon>Thripoidea</taxon>
        <taxon>Thripidae</taxon>
        <taxon>Frankliniella</taxon>
    </lineage>
</organism>
<accession>A0AAE1H0I8</accession>
<dbReference type="PANTHER" id="PTHR46601:SF1">
    <property type="entry name" value="ADF-H DOMAIN-CONTAINING PROTEIN"/>
    <property type="match status" value="1"/>
</dbReference>
<reference evidence="2" key="2">
    <citation type="journal article" date="2023" name="BMC Genomics">
        <title>Pest status, molecular evolution, and epigenetic factors derived from the genome assembly of Frankliniella fusca, a thysanopteran phytovirus vector.</title>
        <authorList>
            <person name="Catto M.A."/>
            <person name="Labadie P.E."/>
            <person name="Jacobson A.L."/>
            <person name="Kennedy G.G."/>
            <person name="Srinivasan R."/>
            <person name="Hunt B.G."/>
        </authorList>
    </citation>
    <scope>NUCLEOTIDE SEQUENCE</scope>
    <source>
        <strain evidence="2">PL_HMW_Pooled</strain>
    </source>
</reference>
<gene>
    <name evidence="2" type="ORF">KUF71_021151</name>
</gene>
<feature type="region of interest" description="Disordered" evidence="1">
    <location>
        <begin position="275"/>
        <end position="307"/>
    </location>
</feature>
<evidence type="ECO:0000256" key="1">
    <source>
        <dbReference type="SAM" id="MobiDB-lite"/>
    </source>
</evidence>
<sequence length="1015" mass="115221">MKSLGSQDNACCDPYRRHKRPIRKTLRKITESDLKVNPQLQLGLFWCDNCRKSNGNRSTEQVAGKVDGGDDQNAKNDCGNKSEAEILGTVCCDPHKRHKKPVLQNLRKISASDLTRNPQLTIDLWWCDSCRKRKVSEDVSASTAVGGASSSQNDKQSQENTENLKLLQGLDFSSIEVPSKRKVKPLTSPSALDSEELKDVCCNPYKIHSKPVFKNLRVIRERDLTKVSVLTIGEFWCDFCRKADPDDYLKPQDSETTDDAGLAALFSEIAEELAGTHSEPSSQDVVNQAASQGSGTTDSPSLSPAIQKESAHRSLATIGLSPLVVHNLRTQGSKIRTAKRKADEAASIVRKKVCRALGISENDLISNEAQRARDHDLLMNEIKQKLPIASKAQKYQLLSLVPLSMSLNEAAEYFEVSRTLLRRARQIKVEQGILPTLHFTRTSTVLESTKLLIKEYYSREDNCKILPGTRDCVSIRKGVYEQKRLLLSNLPELYQQFKSEYEDLKVGLTTFSSLKPKWCVFAGGAGTHEQCICQTHQNIKLLMYALNVKTHYRDLIKLCVCNIEDRSCMLKVCENCPNLDAVIEILKKQIVLPEFEESEDDSDNELYDYFEESIKFRQWKSVGDRTEMVVQICSRSELLEIGSKQMMDLITHDFIACSQRDYLKKLKEDLPQNKVVIAMDFSMNYNCLVQGAVQSYHWSPKQATVHPTIIYIKNENGDLDRRSLIFISDDLEHDVPLVRKIQERTVAFLKEHFPHITDVEWATDGCASQYKSKGYFLNLCSQEEEFGLKASHSYFATSHGKSQCDADGGSVKRKARKASLQRPLDKQIISAQDLFQFCEENMQEKFIFKFINKSDVQPERELYHQRVAELQTVPGTRSFHYLKPQPGNMLACWRISFDQNKAPALVHSMYRQPSQTTPVSVANGMNVVARLGKNRYVALVTDVNLQEEEADLLMLMPKLPAKEFRWPKEIKTAVVPLPHILCEVTLSETQGLFRFTENDVLKLYSHKILRKPKVN</sequence>
<name>A0AAE1H0I8_9NEOP</name>
<keyword evidence="3" id="KW-1185">Reference proteome</keyword>
<dbReference type="Proteomes" id="UP001219518">
    <property type="component" value="Unassembled WGS sequence"/>
</dbReference>
<feature type="compositionally biased region" description="Low complexity" evidence="1">
    <location>
        <begin position="141"/>
        <end position="151"/>
    </location>
</feature>
<dbReference type="AlphaFoldDB" id="A0AAE1H0I8"/>
<dbReference type="PANTHER" id="PTHR46601">
    <property type="entry name" value="ULP_PROTEASE DOMAIN-CONTAINING PROTEIN"/>
    <property type="match status" value="1"/>
</dbReference>
<proteinExistence type="predicted"/>
<feature type="region of interest" description="Disordered" evidence="1">
    <location>
        <begin position="141"/>
        <end position="160"/>
    </location>
</feature>
<protein>
    <submittedName>
        <fullName evidence="2">Trigger factor</fullName>
    </submittedName>
</protein>
<comment type="caution">
    <text evidence="2">The sequence shown here is derived from an EMBL/GenBank/DDBJ whole genome shotgun (WGS) entry which is preliminary data.</text>
</comment>
<reference evidence="2" key="1">
    <citation type="submission" date="2021-07" db="EMBL/GenBank/DDBJ databases">
        <authorList>
            <person name="Catto M.A."/>
            <person name="Jacobson A."/>
            <person name="Kennedy G."/>
            <person name="Labadie P."/>
            <person name="Hunt B.G."/>
            <person name="Srinivasan R."/>
        </authorList>
    </citation>
    <scope>NUCLEOTIDE SEQUENCE</scope>
    <source>
        <strain evidence="2">PL_HMW_Pooled</strain>
        <tissue evidence="2">Head</tissue>
    </source>
</reference>
<dbReference type="EMBL" id="JAHWGI010000261">
    <property type="protein sequence ID" value="KAK3911370.1"/>
    <property type="molecule type" value="Genomic_DNA"/>
</dbReference>
<evidence type="ECO:0000313" key="2">
    <source>
        <dbReference type="EMBL" id="KAK3911370.1"/>
    </source>
</evidence>
<feature type="compositionally biased region" description="Polar residues" evidence="1">
    <location>
        <begin position="278"/>
        <end position="304"/>
    </location>
</feature>